<evidence type="ECO:0000256" key="3">
    <source>
        <dbReference type="ARBA" id="ARBA00002451"/>
    </source>
</evidence>
<evidence type="ECO:0000256" key="2">
    <source>
        <dbReference type="ARBA" id="ARBA00001913"/>
    </source>
</evidence>
<evidence type="ECO:0000256" key="4">
    <source>
        <dbReference type="ARBA" id="ARBA00004239"/>
    </source>
</evidence>
<comment type="caution">
    <text evidence="15">The sequence shown here is derived from an EMBL/GenBank/DDBJ whole genome shotgun (WGS) entry which is preliminary data.</text>
</comment>
<dbReference type="SUPFAM" id="SSF54897">
    <property type="entry name" value="Protease propeptides/inhibitors"/>
    <property type="match status" value="1"/>
</dbReference>
<dbReference type="AlphaFoldDB" id="A0A364MSN0"/>
<sequence length="536" mass="58617">MRLGSTLISSATFLGVFARPATRNNAAHESVAELPDGWRSIGEADGSLPLMLSVALKQPRMSELEAHLQKLSDPSHSKYGAYLSQDEISNFQKPDQEGLGAVRSWLNENGVTFSVEASHLIDADFGRYQYNDESPVLRATHYSLPSEVADYVDFVYPVTQFMRKPSKKASPSSESQPEKRQDSSSQTCPGGDTTPDCIKSIYNINYQIPDADSPVTFGIAGFLEEYPNQPLLHTFLENFSPYRNTTGYNPLYNFTMASIQNGSTNNEGNGAEAQLDIQYSMPFIQPMNVTYFPTGGRGPYLDENGTEVPLATSPDEPWIEFLEALLERDQLPTVLSISYTDDEEWIPRAYAKRACNLFMQLGARGTSVLVASGDGGSAGTGFSECKNHKFRPTFPVDCPYVTSVGATAAYSPLSAEWFSAGGFSEYFDRPAWQDADANKYLAQLNGSHDGWYAPGGRGIPDLSAIGTRFVMGEGGFKQKGTSASTPVIAAMIALANDKRMRAGKPALGFLNPLLYSEELRHVFVDVTEGQAWVGRG</sequence>
<evidence type="ECO:0000256" key="7">
    <source>
        <dbReference type="ARBA" id="ARBA00022723"/>
    </source>
</evidence>
<keyword evidence="8 12" id="KW-0378">Hydrolase</keyword>
<evidence type="ECO:0000256" key="9">
    <source>
        <dbReference type="ARBA" id="ARBA00022825"/>
    </source>
</evidence>
<dbReference type="InterPro" id="IPR000209">
    <property type="entry name" value="Peptidase_S8/S53_dom"/>
</dbReference>
<comment type="catalytic activity">
    <reaction evidence="1">
        <text>Release of an N-terminal tripeptide from a polypeptide.</text>
        <dbReference type="EC" id="3.4.14.10"/>
    </reaction>
</comment>
<proteinExistence type="predicted"/>
<dbReference type="SUPFAM" id="SSF52743">
    <property type="entry name" value="Subtilisin-like"/>
    <property type="match status" value="1"/>
</dbReference>
<dbReference type="Pfam" id="PF00082">
    <property type="entry name" value="Peptidase_S8"/>
    <property type="match status" value="1"/>
</dbReference>
<dbReference type="InterPro" id="IPR030400">
    <property type="entry name" value="Sedolisin_dom"/>
</dbReference>
<keyword evidence="10" id="KW-0106">Calcium</keyword>
<evidence type="ECO:0000256" key="1">
    <source>
        <dbReference type="ARBA" id="ARBA00001910"/>
    </source>
</evidence>
<comment type="subcellular location">
    <subcellularLocation>
        <location evidence="4">Secreted</location>
        <location evidence="4">Extracellular space</location>
    </subcellularLocation>
</comment>
<evidence type="ECO:0000256" key="5">
    <source>
        <dbReference type="ARBA" id="ARBA00012462"/>
    </source>
</evidence>
<comment type="caution">
    <text evidence="12">Lacks conserved residue(s) required for the propagation of feature annotation.</text>
</comment>
<evidence type="ECO:0000256" key="13">
    <source>
        <dbReference type="SAM" id="MobiDB-lite"/>
    </source>
</evidence>
<feature type="region of interest" description="Disordered" evidence="13">
    <location>
        <begin position="165"/>
        <end position="192"/>
    </location>
</feature>
<dbReference type="InterPro" id="IPR050819">
    <property type="entry name" value="Tripeptidyl-peptidase_I"/>
</dbReference>
<accession>A0A364MSN0</accession>
<evidence type="ECO:0000259" key="14">
    <source>
        <dbReference type="PROSITE" id="PS51695"/>
    </source>
</evidence>
<dbReference type="PANTHER" id="PTHR14218">
    <property type="entry name" value="PROTEASE S8 TRIPEPTIDYL PEPTIDASE I CLN2"/>
    <property type="match status" value="1"/>
</dbReference>
<dbReference type="Pfam" id="PF09286">
    <property type="entry name" value="Pro-kuma_activ"/>
    <property type="match status" value="1"/>
</dbReference>
<keyword evidence="9 12" id="KW-0720">Serine protease</keyword>
<dbReference type="PROSITE" id="PS51695">
    <property type="entry name" value="SEDOLISIN"/>
    <property type="match status" value="1"/>
</dbReference>
<comment type="function">
    <text evidence="3">Secreted tripeptidyl-peptidase which degrades proteins at acidic pHs and is involved in virulence.</text>
</comment>
<evidence type="ECO:0000313" key="16">
    <source>
        <dbReference type="Proteomes" id="UP000249619"/>
    </source>
</evidence>
<dbReference type="GO" id="GO:0008240">
    <property type="term" value="F:tripeptidyl-peptidase activity"/>
    <property type="evidence" value="ECO:0007669"/>
    <property type="project" value="UniProtKB-EC"/>
</dbReference>
<dbReference type="EMBL" id="QGDH01000249">
    <property type="protein sequence ID" value="RAR01757.1"/>
    <property type="molecule type" value="Genomic_DNA"/>
</dbReference>
<dbReference type="EC" id="3.4.14.10" evidence="5"/>
<keyword evidence="6 12" id="KW-0645">Protease</keyword>
<feature type="active site" description="Charge relay system" evidence="12">
    <location>
        <position position="276"/>
    </location>
</feature>
<keyword evidence="11" id="KW-0865">Zymogen</keyword>
<feature type="active site" description="Charge relay system" evidence="12">
    <location>
        <position position="272"/>
    </location>
</feature>
<dbReference type="Gene3D" id="3.40.50.200">
    <property type="entry name" value="Peptidase S8/S53 domain"/>
    <property type="match status" value="1"/>
</dbReference>
<keyword evidence="7" id="KW-0479">Metal-binding</keyword>
<gene>
    <name evidence="15" type="ORF">DDE83_008799</name>
</gene>
<name>A0A364MSN0_STELY</name>
<dbReference type="SMART" id="SM00944">
    <property type="entry name" value="Pro-kuma_activ"/>
    <property type="match status" value="1"/>
</dbReference>
<feature type="domain" description="Peptidase S53" evidence="14">
    <location>
        <begin position="192"/>
        <end position="536"/>
    </location>
</feature>
<dbReference type="GO" id="GO:0006508">
    <property type="term" value="P:proteolysis"/>
    <property type="evidence" value="ECO:0007669"/>
    <property type="project" value="UniProtKB-KW"/>
</dbReference>
<evidence type="ECO:0000256" key="8">
    <source>
        <dbReference type="ARBA" id="ARBA00022801"/>
    </source>
</evidence>
<evidence type="ECO:0000256" key="10">
    <source>
        <dbReference type="ARBA" id="ARBA00022837"/>
    </source>
</evidence>
<comment type="cofactor">
    <cofactor evidence="2">
        <name>Ca(2+)</name>
        <dbReference type="ChEBI" id="CHEBI:29108"/>
    </cofactor>
</comment>
<keyword evidence="16" id="KW-1185">Reference proteome</keyword>
<dbReference type="InterPro" id="IPR015366">
    <property type="entry name" value="S53_propep"/>
</dbReference>
<dbReference type="InterPro" id="IPR023828">
    <property type="entry name" value="Peptidase_S8_Ser-AS"/>
</dbReference>
<dbReference type="GO" id="GO:0046872">
    <property type="term" value="F:metal ion binding"/>
    <property type="evidence" value="ECO:0007669"/>
    <property type="project" value="UniProtKB-KW"/>
</dbReference>
<feature type="active site" description="Charge relay system" evidence="12">
    <location>
        <position position="482"/>
    </location>
</feature>
<dbReference type="InterPro" id="IPR036852">
    <property type="entry name" value="Peptidase_S8/S53_dom_sf"/>
</dbReference>
<evidence type="ECO:0000256" key="11">
    <source>
        <dbReference type="ARBA" id="ARBA00023145"/>
    </source>
</evidence>
<dbReference type="STRING" id="183478.A0A364MSN0"/>
<evidence type="ECO:0000256" key="12">
    <source>
        <dbReference type="PROSITE-ProRule" id="PRU01032"/>
    </source>
</evidence>
<evidence type="ECO:0000256" key="6">
    <source>
        <dbReference type="ARBA" id="ARBA00022670"/>
    </source>
</evidence>
<dbReference type="GO" id="GO:0005576">
    <property type="term" value="C:extracellular region"/>
    <property type="evidence" value="ECO:0007669"/>
    <property type="project" value="UniProtKB-SubCell"/>
</dbReference>
<dbReference type="PROSITE" id="PS00138">
    <property type="entry name" value="SUBTILASE_SER"/>
    <property type="match status" value="1"/>
</dbReference>
<dbReference type="CDD" id="cd11377">
    <property type="entry name" value="Pro-peptidase_S53"/>
    <property type="match status" value="1"/>
</dbReference>
<dbReference type="CDD" id="cd04056">
    <property type="entry name" value="Peptidases_S53"/>
    <property type="match status" value="1"/>
</dbReference>
<dbReference type="GO" id="GO:0004252">
    <property type="term" value="F:serine-type endopeptidase activity"/>
    <property type="evidence" value="ECO:0007669"/>
    <property type="project" value="UniProtKB-UniRule"/>
</dbReference>
<organism evidence="15 16">
    <name type="scientific">Stemphylium lycopersici</name>
    <name type="common">Tomato gray leaf spot disease fungus</name>
    <name type="synonym">Thyrospora lycopersici</name>
    <dbReference type="NCBI Taxonomy" id="183478"/>
    <lineage>
        <taxon>Eukaryota</taxon>
        <taxon>Fungi</taxon>
        <taxon>Dikarya</taxon>
        <taxon>Ascomycota</taxon>
        <taxon>Pezizomycotina</taxon>
        <taxon>Dothideomycetes</taxon>
        <taxon>Pleosporomycetidae</taxon>
        <taxon>Pleosporales</taxon>
        <taxon>Pleosporineae</taxon>
        <taxon>Pleosporaceae</taxon>
        <taxon>Stemphylium</taxon>
    </lineage>
</organism>
<protein>
    <recommendedName>
        <fullName evidence="5">tripeptidyl-peptidase II</fullName>
        <ecNumber evidence="5">3.4.14.10</ecNumber>
    </recommendedName>
</protein>
<reference evidence="16" key="1">
    <citation type="submission" date="2018-05" db="EMBL/GenBank/DDBJ databases">
        <title>Draft genome sequence of Stemphylium lycopersici strain CIDEFI 213.</title>
        <authorList>
            <person name="Medina R."/>
            <person name="Franco M.E.E."/>
            <person name="Lucentini C.G."/>
            <person name="Saparrat M.C.N."/>
            <person name="Balatti P.A."/>
        </authorList>
    </citation>
    <scope>NUCLEOTIDE SEQUENCE [LARGE SCALE GENOMIC DNA]</scope>
    <source>
        <strain evidence="16">CIDEFI 213</strain>
    </source>
</reference>
<evidence type="ECO:0000313" key="15">
    <source>
        <dbReference type="EMBL" id="RAR01757.1"/>
    </source>
</evidence>
<dbReference type="PANTHER" id="PTHR14218:SF15">
    <property type="entry name" value="TRIPEPTIDYL-PEPTIDASE 1"/>
    <property type="match status" value="1"/>
</dbReference>
<dbReference type="Proteomes" id="UP000249619">
    <property type="component" value="Unassembled WGS sequence"/>
</dbReference>